<evidence type="ECO:0000256" key="3">
    <source>
        <dbReference type="ARBA" id="ARBA00022449"/>
    </source>
</evidence>
<evidence type="ECO:0000256" key="5">
    <source>
        <dbReference type="ARBA" id="ARBA00022692"/>
    </source>
</evidence>
<keyword evidence="7" id="KW-0406">Ion transport</keyword>
<feature type="transmembrane region" description="Helical" evidence="10">
    <location>
        <begin position="61"/>
        <end position="78"/>
    </location>
</feature>
<feature type="transmembrane region" description="Helical" evidence="10">
    <location>
        <begin position="200"/>
        <end position="218"/>
    </location>
</feature>
<dbReference type="NCBIfam" id="TIGR00797">
    <property type="entry name" value="matE"/>
    <property type="match status" value="1"/>
</dbReference>
<feature type="transmembrane region" description="Helical" evidence="10">
    <location>
        <begin position="254"/>
        <end position="273"/>
    </location>
</feature>
<dbReference type="GO" id="GO:0006811">
    <property type="term" value="P:monoatomic ion transport"/>
    <property type="evidence" value="ECO:0007669"/>
    <property type="project" value="UniProtKB-KW"/>
</dbReference>
<evidence type="ECO:0000256" key="7">
    <source>
        <dbReference type="ARBA" id="ARBA00023065"/>
    </source>
</evidence>
<evidence type="ECO:0000313" key="12">
    <source>
        <dbReference type="Proteomes" id="UP000548326"/>
    </source>
</evidence>
<feature type="transmembrane region" description="Helical" evidence="10">
    <location>
        <begin position="354"/>
        <end position="372"/>
    </location>
</feature>
<keyword evidence="8 10" id="KW-0472">Membrane</keyword>
<proteinExistence type="predicted"/>
<feature type="transmembrane region" description="Helical" evidence="10">
    <location>
        <begin position="393"/>
        <end position="411"/>
    </location>
</feature>
<sequence length="460" mass="49801">MKSIFLKYKPYYGESLKLAIPVVISQLGHTLVQMSDSIIVGHFAGTISLAAVALVNSLFMTPLVIGLGISYGLTPLVAQNNGRKNFKECGLLLSNSLFLNMISGILLFAAIYFGTMLLIGHLDQSPQVVTEAKPYLFLLSLSLIPLLVFATFKQFAEGLGFTKQAMLISIWGNLLNICLGVIFVKGLFGVHPMGIKGVGYSTLIDRCVMAIVMAIYVLRSPIFKQYLKSFAIRNIDRIRGIQIMKIGAPVALQYTFEVSAFGGAAILVGIIGLDQQAAHQVAISLAAMTYMMASGISAGAAIKSGNYFGAGHHQNLRMSAISNYHIVLAFMATTALIFTFGRHLLPWIITSDQAVINIAAQLLIIAAFFQLFDGAQVVGLGILRGMGDVNIPTIFTFLAYWVVGLPVGYLLGIKLNLGVNGVWYGLTLGLATASVLLFIRFNIISKKHRRDNTIPILAKD</sequence>
<evidence type="ECO:0000256" key="6">
    <source>
        <dbReference type="ARBA" id="ARBA00022989"/>
    </source>
</evidence>
<dbReference type="InterPro" id="IPR002528">
    <property type="entry name" value="MATE_fam"/>
</dbReference>
<dbReference type="PANTHER" id="PTHR43298:SF2">
    <property type="entry name" value="FMN_FAD EXPORTER YEEO-RELATED"/>
    <property type="match status" value="1"/>
</dbReference>
<feature type="transmembrane region" description="Helical" evidence="10">
    <location>
        <begin position="279"/>
        <end position="302"/>
    </location>
</feature>
<comment type="subcellular location">
    <subcellularLocation>
        <location evidence="1">Cell membrane</location>
        <topology evidence="1">Multi-pass membrane protein</topology>
    </subcellularLocation>
</comment>
<keyword evidence="2" id="KW-0813">Transport</keyword>
<dbReference type="GO" id="GO:0042910">
    <property type="term" value="F:xenobiotic transmembrane transporter activity"/>
    <property type="evidence" value="ECO:0007669"/>
    <property type="project" value="InterPro"/>
</dbReference>
<dbReference type="Pfam" id="PF01554">
    <property type="entry name" value="MatE"/>
    <property type="match status" value="2"/>
</dbReference>
<dbReference type="InterPro" id="IPR050222">
    <property type="entry name" value="MATE_MdtK"/>
</dbReference>
<dbReference type="EMBL" id="JACHCA010000004">
    <property type="protein sequence ID" value="MBB6127823.1"/>
    <property type="molecule type" value="Genomic_DNA"/>
</dbReference>
<keyword evidence="5 10" id="KW-0812">Transmembrane</keyword>
<accession>A0A841J9P1</accession>
<feature type="transmembrane region" description="Helical" evidence="10">
    <location>
        <begin position="134"/>
        <end position="152"/>
    </location>
</feature>
<feature type="transmembrane region" description="Helical" evidence="10">
    <location>
        <begin position="164"/>
        <end position="188"/>
    </location>
</feature>
<keyword evidence="6 10" id="KW-1133">Transmembrane helix</keyword>
<evidence type="ECO:0000256" key="1">
    <source>
        <dbReference type="ARBA" id="ARBA00004651"/>
    </source>
</evidence>
<evidence type="ECO:0000313" key="11">
    <source>
        <dbReference type="EMBL" id="MBB6127823.1"/>
    </source>
</evidence>
<organism evidence="11 12">
    <name type="scientific">Mucilaginibacter lappiensis</name>
    <dbReference type="NCBI Taxonomy" id="354630"/>
    <lineage>
        <taxon>Bacteria</taxon>
        <taxon>Pseudomonadati</taxon>
        <taxon>Bacteroidota</taxon>
        <taxon>Sphingobacteriia</taxon>
        <taxon>Sphingobacteriales</taxon>
        <taxon>Sphingobacteriaceae</taxon>
        <taxon>Mucilaginibacter</taxon>
    </lineage>
</organism>
<dbReference type="GO" id="GO:0015297">
    <property type="term" value="F:antiporter activity"/>
    <property type="evidence" value="ECO:0007669"/>
    <property type="project" value="UniProtKB-KW"/>
</dbReference>
<name>A0A841J9P1_9SPHI</name>
<gene>
    <name evidence="11" type="ORF">HDF22_001931</name>
</gene>
<feature type="transmembrane region" description="Helical" evidence="10">
    <location>
        <begin position="37"/>
        <end position="55"/>
    </location>
</feature>
<comment type="caution">
    <text evidence="11">The sequence shown here is derived from an EMBL/GenBank/DDBJ whole genome shotgun (WGS) entry which is preliminary data.</text>
</comment>
<dbReference type="AlphaFoldDB" id="A0A841J9P1"/>
<dbReference type="GO" id="GO:0005886">
    <property type="term" value="C:plasma membrane"/>
    <property type="evidence" value="ECO:0007669"/>
    <property type="project" value="UniProtKB-SubCell"/>
</dbReference>
<evidence type="ECO:0000256" key="8">
    <source>
        <dbReference type="ARBA" id="ARBA00023136"/>
    </source>
</evidence>
<dbReference type="RefSeq" id="WP_183587114.1">
    <property type="nucleotide sequence ID" value="NZ_JACHCA010000004.1"/>
</dbReference>
<feature type="transmembrane region" description="Helical" evidence="10">
    <location>
        <begin position="90"/>
        <end position="114"/>
    </location>
</feature>
<dbReference type="InterPro" id="IPR048279">
    <property type="entry name" value="MdtK-like"/>
</dbReference>
<keyword evidence="4" id="KW-1003">Cell membrane</keyword>
<dbReference type="PIRSF" id="PIRSF006603">
    <property type="entry name" value="DinF"/>
    <property type="match status" value="1"/>
</dbReference>
<evidence type="ECO:0000256" key="9">
    <source>
        <dbReference type="ARBA" id="ARBA00031636"/>
    </source>
</evidence>
<keyword evidence="3" id="KW-0050">Antiport</keyword>
<feature type="transmembrane region" description="Helical" evidence="10">
    <location>
        <begin position="423"/>
        <end position="443"/>
    </location>
</feature>
<dbReference type="CDD" id="cd13131">
    <property type="entry name" value="MATE_NorM_like"/>
    <property type="match status" value="1"/>
</dbReference>
<reference evidence="11 12" key="1">
    <citation type="submission" date="2020-08" db="EMBL/GenBank/DDBJ databases">
        <title>Genomic Encyclopedia of Type Strains, Phase IV (KMG-V): Genome sequencing to study the core and pangenomes of soil and plant-associated prokaryotes.</title>
        <authorList>
            <person name="Whitman W."/>
        </authorList>
    </citation>
    <scope>NUCLEOTIDE SEQUENCE [LARGE SCALE GENOMIC DNA]</scope>
    <source>
        <strain evidence="11 12">MP601</strain>
    </source>
</reference>
<dbReference type="Proteomes" id="UP000548326">
    <property type="component" value="Unassembled WGS sequence"/>
</dbReference>
<feature type="transmembrane region" description="Helical" evidence="10">
    <location>
        <begin position="323"/>
        <end position="342"/>
    </location>
</feature>
<protein>
    <recommendedName>
        <fullName evidence="9">Multidrug-efflux transporter</fullName>
    </recommendedName>
</protein>
<dbReference type="PANTHER" id="PTHR43298">
    <property type="entry name" value="MULTIDRUG RESISTANCE PROTEIN NORM-RELATED"/>
    <property type="match status" value="1"/>
</dbReference>
<evidence type="ECO:0000256" key="10">
    <source>
        <dbReference type="SAM" id="Phobius"/>
    </source>
</evidence>
<evidence type="ECO:0000256" key="4">
    <source>
        <dbReference type="ARBA" id="ARBA00022475"/>
    </source>
</evidence>
<evidence type="ECO:0000256" key="2">
    <source>
        <dbReference type="ARBA" id="ARBA00022448"/>
    </source>
</evidence>